<feature type="region of interest" description="Disordered" evidence="1">
    <location>
        <begin position="170"/>
        <end position="213"/>
    </location>
</feature>
<organism evidence="2">
    <name type="scientific">uncultured Rubrobacteraceae bacterium</name>
    <dbReference type="NCBI Taxonomy" id="349277"/>
    <lineage>
        <taxon>Bacteria</taxon>
        <taxon>Bacillati</taxon>
        <taxon>Actinomycetota</taxon>
        <taxon>Rubrobacteria</taxon>
        <taxon>Rubrobacterales</taxon>
        <taxon>Rubrobacteraceae</taxon>
        <taxon>environmental samples</taxon>
    </lineage>
</organism>
<gene>
    <name evidence="2" type="ORF">AVDCRST_MAG58-3647</name>
</gene>
<sequence length="237" mass="25295">GPTQHHQVDSHRLAWAAPLWGADLLLKPRRPARPRHPTQGLVSLRHYQLLRHRPPVRQHPRLGLPDLRRICPGRLPRDEPSRTPGAVGYVPHGVGQRPVPATAGGHHLLRARGGAGGASGPRGVRGAALHLCQYRVRANRPGGHLARVRGPHPRGCSGVALGDAAQVGGSALGRRERADVLESDVRSDDRPREHPVYGAVGGRGAGDKRDVDSLNRLEPPLWCPCGGSRGGPAEGAL</sequence>
<evidence type="ECO:0000313" key="2">
    <source>
        <dbReference type="EMBL" id="CAA9467378.1"/>
    </source>
</evidence>
<reference evidence="2" key="1">
    <citation type="submission" date="2020-02" db="EMBL/GenBank/DDBJ databases">
        <authorList>
            <person name="Meier V. D."/>
        </authorList>
    </citation>
    <scope>NUCLEOTIDE SEQUENCE</scope>
    <source>
        <strain evidence="2">AVDCRST_MAG58</strain>
    </source>
</reference>
<proteinExistence type="predicted"/>
<protein>
    <submittedName>
        <fullName evidence="2">Uncharacterized protein</fullName>
    </submittedName>
</protein>
<dbReference type="AlphaFoldDB" id="A0A6J4R8W5"/>
<feature type="non-terminal residue" evidence="2">
    <location>
        <position position="1"/>
    </location>
</feature>
<feature type="region of interest" description="Disordered" evidence="1">
    <location>
        <begin position="74"/>
        <end position="93"/>
    </location>
</feature>
<feature type="non-terminal residue" evidence="2">
    <location>
        <position position="237"/>
    </location>
</feature>
<feature type="compositionally biased region" description="Basic and acidic residues" evidence="1">
    <location>
        <begin position="173"/>
        <end position="195"/>
    </location>
</feature>
<name>A0A6J4R8W5_9ACTN</name>
<dbReference type="EMBL" id="CADCVF010000076">
    <property type="protein sequence ID" value="CAA9467378.1"/>
    <property type="molecule type" value="Genomic_DNA"/>
</dbReference>
<evidence type="ECO:0000256" key="1">
    <source>
        <dbReference type="SAM" id="MobiDB-lite"/>
    </source>
</evidence>
<accession>A0A6J4R8W5</accession>